<feature type="domain" description="Thiamine phosphate synthase/TenI" evidence="3">
    <location>
        <begin position="18"/>
        <end position="192"/>
    </location>
</feature>
<dbReference type="AlphaFoldDB" id="A0A0U4FIE3"/>
<name>A0A0U4FIE3_9BACI</name>
<dbReference type="CDD" id="cd00564">
    <property type="entry name" value="TMP_TenI"/>
    <property type="match status" value="1"/>
</dbReference>
<dbReference type="GO" id="GO:0005737">
    <property type="term" value="C:cytoplasm"/>
    <property type="evidence" value="ECO:0007669"/>
    <property type="project" value="TreeGrafter"/>
</dbReference>
<protein>
    <submittedName>
        <fullName evidence="4">Transcriptional regulator</fullName>
    </submittedName>
</protein>
<dbReference type="GO" id="GO:0009228">
    <property type="term" value="P:thiamine biosynthetic process"/>
    <property type="evidence" value="ECO:0007669"/>
    <property type="project" value="UniProtKB-KW"/>
</dbReference>
<evidence type="ECO:0000313" key="5">
    <source>
        <dbReference type="Proteomes" id="UP000050331"/>
    </source>
</evidence>
<dbReference type="Gene3D" id="3.20.20.70">
    <property type="entry name" value="Aldolase class I"/>
    <property type="match status" value="1"/>
</dbReference>
<dbReference type="Pfam" id="PF02581">
    <property type="entry name" value="TMP-TENI"/>
    <property type="match status" value="1"/>
</dbReference>
<dbReference type="InterPro" id="IPR022998">
    <property type="entry name" value="ThiamineP_synth_TenI"/>
</dbReference>
<dbReference type="NCBIfam" id="NF005819">
    <property type="entry name" value="PRK07695.1"/>
    <property type="match status" value="1"/>
</dbReference>
<sequence>MSVDRVQKCEATIGKLHVISTGQQSPEELTAITEQIVHQADVIHLREKSWSDKKMIQTIQLLHSKGVPMDKLVVNHRVAIAHDMNTKGVQLTHASIDQETVRRTYPNLNIGCSVHSVQEAIYAWRHGADYLVFGHVFRTRSKPGLPPKGLTELRKVVQHVNIPVLAIGGITPENTPDVMQAGASGIAVLSGILMAKNPLEKAAAYNEALQKGGERNV</sequence>
<accession>A0A0U4FIE3</accession>
<dbReference type="GO" id="GO:0004789">
    <property type="term" value="F:thiamine-phosphate diphosphorylase activity"/>
    <property type="evidence" value="ECO:0007669"/>
    <property type="project" value="TreeGrafter"/>
</dbReference>
<organism evidence="4 5">
    <name type="scientific">Lentibacillus amyloliquefaciens</name>
    <dbReference type="NCBI Taxonomy" id="1472767"/>
    <lineage>
        <taxon>Bacteria</taxon>
        <taxon>Bacillati</taxon>
        <taxon>Bacillota</taxon>
        <taxon>Bacilli</taxon>
        <taxon>Bacillales</taxon>
        <taxon>Bacillaceae</taxon>
        <taxon>Lentibacillus</taxon>
    </lineage>
</organism>
<dbReference type="InterPro" id="IPR013785">
    <property type="entry name" value="Aldolase_TIM"/>
</dbReference>
<proteinExistence type="predicted"/>
<dbReference type="PANTHER" id="PTHR20857:SF22">
    <property type="entry name" value="THIAZOLE TAUTOMERASE"/>
    <property type="match status" value="1"/>
</dbReference>
<evidence type="ECO:0000313" key="4">
    <source>
        <dbReference type="EMBL" id="ALX47524.1"/>
    </source>
</evidence>
<dbReference type="SUPFAM" id="SSF51391">
    <property type="entry name" value="Thiamin phosphate synthase"/>
    <property type="match status" value="1"/>
</dbReference>
<dbReference type="EMBL" id="CP013862">
    <property type="protein sequence ID" value="ALX47524.1"/>
    <property type="molecule type" value="Genomic_DNA"/>
</dbReference>
<keyword evidence="5" id="KW-1185">Reference proteome</keyword>
<dbReference type="InterPro" id="IPR036206">
    <property type="entry name" value="ThiamineP_synth_sf"/>
</dbReference>
<dbReference type="Proteomes" id="UP000050331">
    <property type="component" value="Chromosome"/>
</dbReference>
<comment type="pathway">
    <text evidence="1">Cofactor biosynthesis; thiamine diphosphate biosynthesis.</text>
</comment>
<dbReference type="PANTHER" id="PTHR20857">
    <property type="entry name" value="THIAMINE-PHOSPHATE PYROPHOSPHORYLASE"/>
    <property type="match status" value="1"/>
</dbReference>
<keyword evidence="2" id="KW-0784">Thiamine biosynthesis</keyword>
<reference evidence="4 5" key="1">
    <citation type="submission" date="2016-01" db="EMBL/GenBank/DDBJ databases">
        <title>Complete genome sequence of strain Lentibacillus amyloliquefaciens LAM0015T isolated from saline sediment.</title>
        <authorList>
            <person name="Wang J.-L."/>
            <person name="He M.-X."/>
        </authorList>
    </citation>
    <scope>NUCLEOTIDE SEQUENCE [LARGE SCALE GENOMIC DNA]</scope>
    <source>
        <strain evidence="4 5">LAM0015</strain>
    </source>
</reference>
<evidence type="ECO:0000259" key="3">
    <source>
        <dbReference type="Pfam" id="PF02581"/>
    </source>
</evidence>
<dbReference type="KEGG" id="lao:AOX59_02240"/>
<dbReference type="STRING" id="1472767.AOX59_02240"/>
<evidence type="ECO:0000256" key="2">
    <source>
        <dbReference type="ARBA" id="ARBA00022977"/>
    </source>
</evidence>
<evidence type="ECO:0000256" key="1">
    <source>
        <dbReference type="ARBA" id="ARBA00004948"/>
    </source>
</evidence>
<gene>
    <name evidence="4" type="ORF">AOX59_02240</name>
</gene>